<dbReference type="EMBL" id="BQNB010010716">
    <property type="protein sequence ID" value="GJS81019.1"/>
    <property type="molecule type" value="Genomic_DNA"/>
</dbReference>
<gene>
    <name evidence="1" type="ORF">Tco_0747560</name>
</gene>
<keyword evidence="2" id="KW-1185">Reference proteome</keyword>
<name>A0ABQ4YT28_9ASTR</name>
<comment type="caution">
    <text evidence="1">The sequence shown here is derived from an EMBL/GenBank/DDBJ whole genome shotgun (WGS) entry which is preliminary data.</text>
</comment>
<protein>
    <submittedName>
        <fullName evidence="1">Uncharacterized protein</fullName>
    </submittedName>
</protein>
<accession>A0ABQ4YT28</accession>
<evidence type="ECO:0000313" key="1">
    <source>
        <dbReference type="EMBL" id="GJS81019.1"/>
    </source>
</evidence>
<dbReference type="Proteomes" id="UP001151760">
    <property type="component" value="Unassembled WGS sequence"/>
</dbReference>
<sequence>MRITSGVRFRRIPPTKGVGLRVADSHTGNHPEDDFTPLETIRRSYNVIKERILFELEWETFELEREGTSSSPQSNVMYASMDALLSTQSENYSNAILNVQAQVLFALNATLRFTRS</sequence>
<reference evidence="1" key="1">
    <citation type="journal article" date="2022" name="Int. J. Mol. Sci.">
        <title>Draft Genome of Tanacetum Coccineum: Genomic Comparison of Closely Related Tanacetum-Family Plants.</title>
        <authorList>
            <person name="Yamashiro T."/>
            <person name="Shiraishi A."/>
            <person name="Nakayama K."/>
            <person name="Satake H."/>
        </authorList>
    </citation>
    <scope>NUCLEOTIDE SEQUENCE</scope>
</reference>
<reference evidence="1" key="2">
    <citation type="submission" date="2022-01" db="EMBL/GenBank/DDBJ databases">
        <authorList>
            <person name="Yamashiro T."/>
            <person name="Shiraishi A."/>
            <person name="Satake H."/>
            <person name="Nakayama K."/>
        </authorList>
    </citation>
    <scope>NUCLEOTIDE SEQUENCE</scope>
</reference>
<proteinExistence type="predicted"/>
<evidence type="ECO:0000313" key="2">
    <source>
        <dbReference type="Proteomes" id="UP001151760"/>
    </source>
</evidence>
<organism evidence="1 2">
    <name type="scientific">Tanacetum coccineum</name>
    <dbReference type="NCBI Taxonomy" id="301880"/>
    <lineage>
        <taxon>Eukaryota</taxon>
        <taxon>Viridiplantae</taxon>
        <taxon>Streptophyta</taxon>
        <taxon>Embryophyta</taxon>
        <taxon>Tracheophyta</taxon>
        <taxon>Spermatophyta</taxon>
        <taxon>Magnoliopsida</taxon>
        <taxon>eudicotyledons</taxon>
        <taxon>Gunneridae</taxon>
        <taxon>Pentapetalae</taxon>
        <taxon>asterids</taxon>
        <taxon>campanulids</taxon>
        <taxon>Asterales</taxon>
        <taxon>Asteraceae</taxon>
        <taxon>Asteroideae</taxon>
        <taxon>Anthemideae</taxon>
        <taxon>Anthemidinae</taxon>
        <taxon>Tanacetum</taxon>
    </lineage>
</organism>